<proteinExistence type="predicted"/>
<evidence type="ECO:0000313" key="1">
    <source>
        <dbReference type="EMBL" id="SMH47309.1"/>
    </source>
</evidence>
<dbReference type="PANTHER" id="PTHR41291:SF1">
    <property type="entry name" value="DNA ALKYLATION REPAIR PROTEIN"/>
    <property type="match status" value="1"/>
</dbReference>
<keyword evidence="2" id="KW-1185">Reference proteome</keyword>
<dbReference type="Pfam" id="PF08713">
    <property type="entry name" value="DNA_alkylation"/>
    <property type="match status" value="1"/>
</dbReference>
<evidence type="ECO:0000313" key="2">
    <source>
        <dbReference type="Proteomes" id="UP000193083"/>
    </source>
</evidence>
<dbReference type="Gene3D" id="1.25.10.90">
    <property type="match status" value="1"/>
</dbReference>
<dbReference type="InterPro" id="IPR016024">
    <property type="entry name" value="ARM-type_fold"/>
</dbReference>
<dbReference type="CDD" id="cd06561">
    <property type="entry name" value="AlkD_like"/>
    <property type="match status" value="1"/>
</dbReference>
<sequence length="246" mass="27757">MADLSKGSTAQEVIAHLGTLGSEENRQGMKRYGIRIDRALGISHGEQRRIGKLIGKNHERAFELWASGIVEARFIASITADPKRFTAADARAWAADFDSWDIVDGVSDLFVDSDAWRELIDEFAADEREFVRRTAFAMMAWSVVHRKKEPDETFLSYLPLIECHATDPRNFVRKAVNWALRSIGKRSMLLNAAALETARRLAESPDKTARWNGKDAIRELTAEKTLAGIARREESRKARQRPLPGH</sequence>
<dbReference type="Proteomes" id="UP000193083">
    <property type="component" value="Unassembled WGS sequence"/>
</dbReference>
<dbReference type="InterPro" id="IPR014825">
    <property type="entry name" value="DNA_alkylation"/>
</dbReference>
<organism evidence="1 2">
    <name type="scientific">Mesorhizobium australicum</name>
    <dbReference type="NCBI Taxonomy" id="536018"/>
    <lineage>
        <taxon>Bacteria</taxon>
        <taxon>Pseudomonadati</taxon>
        <taxon>Pseudomonadota</taxon>
        <taxon>Alphaproteobacteria</taxon>
        <taxon>Hyphomicrobiales</taxon>
        <taxon>Phyllobacteriaceae</taxon>
        <taxon>Mesorhizobium</taxon>
    </lineage>
</organism>
<dbReference type="AlphaFoldDB" id="A0A1X7P9R8"/>
<dbReference type="OrthoDB" id="7345147at2"/>
<protein>
    <submittedName>
        <fullName evidence="1">3-methyladenine DNA glycosylase AlkD</fullName>
    </submittedName>
</protein>
<dbReference type="SUPFAM" id="SSF48371">
    <property type="entry name" value="ARM repeat"/>
    <property type="match status" value="1"/>
</dbReference>
<dbReference type="EMBL" id="FXBL01000004">
    <property type="protein sequence ID" value="SMH47309.1"/>
    <property type="molecule type" value="Genomic_DNA"/>
</dbReference>
<dbReference type="RefSeq" id="WP_085465318.1">
    <property type="nucleotide sequence ID" value="NZ_FXBL01000004.1"/>
</dbReference>
<reference evidence="1 2" key="1">
    <citation type="submission" date="2017-04" db="EMBL/GenBank/DDBJ databases">
        <authorList>
            <person name="Afonso C.L."/>
            <person name="Miller P.J."/>
            <person name="Scott M.A."/>
            <person name="Spackman E."/>
            <person name="Goraichik I."/>
            <person name="Dimitrov K.M."/>
            <person name="Suarez D.L."/>
            <person name="Swayne D.E."/>
        </authorList>
    </citation>
    <scope>NUCLEOTIDE SEQUENCE [LARGE SCALE GENOMIC DNA]</scope>
    <source>
        <strain evidence="1 2">B5P</strain>
    </source>
</reference>
<dbReference type="PANTHER" id="PTHR41291">
    <property type="entry name" value="DNA ALKYLATION REPAIR PROTEIN"/>
    <property type="match status" value="1"/>
</dbReference>
<name>A0A1X7P9R8_9HYPH</name>
<accession>A0A1X7P9R8</accession>
<gene>
    <name evidence="1" type="ORF">SAMN02982922_3502</name>
</gene>